<keyword evidence="2" id="KW-0472">Membrane</keyword>
<feature type="transmembrane region" description="Helical" evidence="2">
    <location>
        <begin position="118"/>
        <end position="137"/>
    </location>
</feature>
<feature type="compositionally biased region" description="Basic and acidic residues" evidence="1">
    <location>
        <begin position="91"/>
        <end position="112"/>
    </location>
</feature>
<gene>
    <name evidence="4" type="ORF">ACFF45_09120</name>
</gene>
<evidence type="ECO:0000256" key="2">
    <source>
        <dbReference type="SAM" id="Phobius"/>
    </source>
</evidence>
<dbReference type="NCBIfam" id="TIGR03943">
    <property type="entry name" value="TIGR03943 family putative permease subunit"/>
    <property type="match status" value="1"/>
</dbReference>
<reference evidence="4 5" key="1">
    <citation type="submission" date="2024-09" db="EMBL/GenBank/DDBJ databases">
        <authorList>
            <person name="Sun Q."/>
            <person name="Mori K."/>
        </authorList>
    </citation>
    <scope>NUCLEOTIDE SEQUENCE [LARGE SCALE GENOMIC DNA]</scope>
    <source>
        <strain evidence="4 5">JCM 6917</strain>
    </source>
</reference>
<dbReference type="RefSeq" id="WP_381344365.1">
    <property type="nucleotide sequence ID" value="NZ_JBHMCY010000013.1"/>
</dbReference>
<dbReference type="InterPro" id="IPR048447">
    <property type="entry name" value="DUF1980_C"/>
</dbReference>
<feature type="region of interest" description="Disordered" evidence="1">
    <location>
        <begin position="60"/>
        <end position="112"/>
    </location>
</feature>
<feature type="compositionally biased region" description="Gly residues" evidence="1">
    <location>
        <begin position="72"/>
        <end position="90"/>
    </location>
</feature>
<evidence type="ECO:0000256" key="1">
    <source>
        <dbReference type="SAM" id="MobiDB-lite"/>
    </source>
</evidence>
<evidence type="ECO:0000259" key="3">
    <source>
        <dbReference type="Pfam" id="PF21537"/>
    </source>
</evidence>
<protein>
    <submittedName>
        <fullName evidence="4">TIGR03943 family putative permease subunit</fullName>
    </submittedName>
</protein>
<name>A0ABV5MXW2_9ACTN</name>
<organism evidence="4 5">
    <name type="scientific">Streptomyces cinereospinus</name>
    <dbReference type="NCBI Taxonomy" id="285561"/>
    <lineage>
        <taxon>Bacteria</taxon>
        <taxon>Bacillati</taxon>
        <taxon>Actinomycetota</taxon>
        <taxon>Actinomycetes</taxon>
        <taxon>Kitasatosporales</taxon>
        <taxon>Streptomycetaceae</taxon>
        <taxon>Streptomyces</taxon>
    </lineage>
</organism>
<evidence type="ECO:0000313" key="5">
    <source>
        <dbReference type="Proteomes" id="UP001589709"/>
    </source>
</evidence>
<accession>A0ABV5MXW2</accession>
<keyword evidence="5" id="KW-1185">Reference proteome</keyword>
<keyword evidence="2" id="KW-0812">Transmembrane</keyword>
<sequence>MKRPFQVTLLALSGLGVLHASLVTDLYLRYVKEGMRPLLIGSGLLLLALAGAEAWWGRTEQDGDGHRDHAGGGEGDGPGRHAGGASGDGGGHPDHAGDGEGHAPDAGNGHDHSRTPKVAWLLFLPALSLLFYAPPALGAFTASRETPKAVAQEEHFDPLPTASPLPMTLTDFTQRVQQDRERAIQGRTVQLTGFVTPAPGDGDGWYLTRLMLSCCAADAQSVRVRVHGIPAPPADTWVTLTGTWHPSGTLGTESAAPGLDAHTLKEIPKPTNGYTDALPLPPP</sequence>
<feature type="transmembrane region" description="Helical" evidence="2">
    <location>
        <begin position="36"/>
        <end position="57"/>
    </location>
</feature>
<dbReference type="InterPro" id="IPR015402">
    <property type="entry name" value="DUF1980"/>
</dbReference>
<dbReference type="EMBL" id="JBHMCY010000013">
    <property type="protein sequence ID" value="MFB9462860.1"/>
    <property type="molecule type" value="Genomic_DNA"/>
</dbReference>
<feature type="domain" description="DUF1980" evidence="3">
    <location>
        <begin position="184"/>
        <end position="274"/>
    </location>
</feature>
<dbReference type="Pfam" id="PF21537">
    <property type="entry name" value="DUF1980_C"/>
    <property type="match status" value="1"/>
</dbReference>
<feature type="compositionally biased region" description="Basic and acidic residues" evidence="1">
    <location>
        <begin position="60"/>
        <end position="71"/>
    </location>
</feature>
<comment type="caution">
    <text evidence="4">The sequence shown here is derived from an EMBL/GenBank/DDBJ whole genome shotgun (WGS) entry which is preliminary data.</text>
</comment>
<proteinExistence type="predicted"/>
<dbReference type="Proteomes" id="UP001589709">
    <property type="component" value="Unassembled WGS sequence"/>
</dbReference>
<evidence type="ECO:0000313" key="4">
    <source>
        <dbReference type="EMBL" id="MFB9462860.1"/>
    </source>
</evidence>
<keyword evidence="2" id="KW-1133">Transmembrane helix</keyword>